<proteinExistence type="predicted"/>
<evidence type="ECO:0000256" key="3">
    <source>
        <dbReference type="ARBA" id="ARBA00022833"/>
    </source>
</evidence>
<dbReference type="Pfam" id="PF01258">
    <property type="entry name" value="zf-dskA_traR"/>
    <property type="match status" value="1"/>
</dbReference>
<accession>A0ABU1I4T1</accession>
<protein>
    <submittedName>
        <fullName evidence="7">DnaK suppressor protein</fullName>
    </submittedName>
</protein>
<comment type="caution">
    <text evidence="7">The sequence shown here is derived from an EMBL/GenBank/DDBJ whole genome shotgun (WGS) entry which is preliminary data.</text>
</comment>
<evidence type="ECO:0000313" key="8">
    <source>
        <dbReference type="Proteomes" id="UP001260188"/>
    </source>
</evidence>
<dbReference type="Proteomes" id="UP001260188">
    <property type="component" value="Unassembled WGS sequence"/>
</dbReference>
<keyword evidence="3" id="KW-0862">Zinc</keyword>
<evidence type="ECO:0000256" key="2">
    <source>
        <dbReference type="ARBA" id="ARBA00022771"/>
    </source>
</evidence>
<evidence type="ECO:0000256" key="5">
    <source>
        <dbReference type="SAM" id="MobiDB-lite"/>
    </source>
</evidence>
<organism evidence="7 8">
    <name type="scientific">Microbacterium paludicola</name>
    <dbReference type="NCBI Taxonomy" id="300019"/>
    <lineage>
        <taxon>Bacteria</taxon>
        <taxon>Bacillati</taxon>
        <taxon>Actinomycetota</taxon>
        <taxon>Actinomycetes</taxon>
        <taxon>Micrococcales</taxon>
        <taxon>Microbacteriaceae</taxon>
        <taxon>Microbacterium</taxon>
    </lineage>
</organism>
<feature type="region of interest" description="Disordered" evidence="5">
    <location>
        <begin position="1"/>
        <end position="20"/>
    </location>
</feature>
<feature type="zinc finger region" description="dksA C4-type" evidence="4">
    <location>
        <begin position="81"/>
        <end position="105"/>
    </location>
</feature>
<dbReference type="RefSeq" id="WP_309667878.1">
    <property type="nucleotide sequence ID" value="NZ_JAVIZA010000001.1"/>
</dbReference>
<keyword evidence="2" id="KW-0863">Zinc-finger</keyword>
<dbReference type="EMBL" id="JAVIZA010000001">
    <property type="protein sequence ID" value="MDR6168902.1"/>
    <property type="molecule type" value="Genomic_DNA"/>
</dbReference>
<name>A0ABU1I4T1_9MICO</name>
<evidence type="ECO:0000256" key="1">
    <source>
        <dbReference type="ARBA" id="ARBA00022723"/>
    </source>
</evidence>
<reference evidence="7 8" key="1">
    <citation type="submission" date="2023-08" db="EMBL/GenBank/DDBJ databases">
        <title>Functional and genomic diversity of the sorghum phyllosphere microbiome.</title>
        <authorList>
            <person name="Shade A."/>
        </authorList>
    </citation>
    <scope>NUCLEOTIDE SEQUENCE [LARGE SCALE GENOMIC DNA]</scope>
    <source>
        <strain evidence="7 8">SORGH_AS_0919</strain>
    </source>
</reference>
<dbReference type="Gene3D" id="1.20.120.910">
    <property type="entry name" value="DksA, coiled-coil domain"/>
    <property type="match status" value="1"/>
</dbReference>
<gene>
    <name evidence="7" type="ORF">QE367_003106</name>
</gene>
<evidence type="ECO:0000313" key="7">
    <source>
        <dbReference type="EMBL" id="MDR6168902.1"/>
    </source>
</evidence>
<dbReference type="PANTHER" id="PTHR33823">
    <property type="entry name" value="RNA POLYMERASE-BINDING TRANSCRIPTION FACTOR DKSA-RELATED"/>
    <property type="match status" value="1"/>
</dbReference>
<dbReference type="PROSITE" id="PS51128">
    <property type="entry name" value="ZF_DKSA_2"/>
    <property type="match status" value="1"/>
</dbReference>
<dbReference type="InterPro" id="IPR000962">
    <property type="entry name" value="Znf_DskA_TraR"/>
</dbReference>
<evidence type="ECO:0000256" key="4">
    <source>
        <dbReference type="PROSITE-ProRule" id="PRU00510"/>
    </source>
</evidence>
<keyword evidence="8" id="KW-1185">Reference proteome</keyword>
<evidence type="ECO:0000259" key="6">
    <source>
        <dbReference type="Pfam" id="PF01258"/>
    </source>
</evidence>
<dbReference type="SUPFAM" id="SSF57716">
    <property type="entry name" value="Glucocorticoid receptor-like (DNA-binding domain)"/>
    <property type="match status" value="1"/>
</dbReference>
<sequence>MHHKKRSGRKMEKTAEAASSDVRTRLEALLAERRELLADIEPRAVPSVDPVAYQAAASHRATITLISEALDRVRAGSYGQCVGCGRAIAPARLEAVRYAPACIECQSRAETA</sequence>
<feature type="domain" description="Zinc finger DksA/TraR C4-type" evidence="6">
    <location>
        <begin position="76"/>
        <end position="110"/>
    </location>
</feature>
<dbReference type="PANTHER" id="PTHR33823:SF4">
    <property type="entry name" value="GENERAL STRESS PROTEIN 16O"/>
    <property type="match status" value="1"/>
</dbReference>
<keyword evidence="1" id="KW-0479">Metal-binding</keyword>